<comment type="caution">
    <text evidence="1">The sequence shown here is derived from an EMBL/GenBank/DDBJ whole genome shotgun (WGS) entry which is preliminary data.</text>
</comment>
<name>A0ABV7BSY4_9PROT</name>
<dbReference type="Proteomes" id="UP001595420">
    <property type="component" value="Unassembled WGS sequence"/>
</dbReference>
<organism evidence="1 2">
    <name type="scientific">Falsiroseomonas tokyonensis</name>
    <dbReference type="NCBI Taxonomy" id="430521"/>
    <lineage>
        <taxon>Bacteria</taxon>
        <taxon>Pseudomonadati</taxon>
        <taxon>Pseudomonadota</taxon>
        <taxon>Alphaproteobacteria</taxon>
        <taxon>Acetobacterales</taxon>
        <taxon>Roseomonadaceae</taxon>
        <taxon>Falsiroseomonas</taxon>
    </lineage>
</organism>
<proteinExistence type="predicted"/>
<evidence type="ECO:0000313" key="1">
    <source>
        <dbReference type="EMBL" id="MFC3000806.1"/>
    </source>
</evidence>
<evidence type="ECO:0000313" key="2">
    <source>
        <dbReference type="Proteomes" id="UP001595420"/>
    </source>
</evidence>
<reference evidence="2" key="1">
    <citation type="journal article" date="2019" name="Int. J. Syst. Evol. Microbiol.">
        <title>The Global Catalogue of Microorganisms (GCM) 10K type strain sequencing project: providing services to taxonomists for standard genome sequencing and annotation.</title>
        <authorList>
            <consortium name="The Broad Institute Genomics Platform"/>
            <consortium name="The Broad Institute Genome Sequencing Center for Infectious Disease"/>
            <person name="Wu L."/>
            <person name="Ma J."/>
        </authorList>
    </citation>
    <scope>NUCLEOTIDE SEQUENCE [LARGE SCALE GENOMIC DNA]</scope>
    <source>
        <strain evidence="2">CGMCC 1.16855</strain>
    </source>
</reference>
<accession>A0ABV7BSY4</accession>
<protein>
    <submittedName>
        <fullName evidence="1">Uncharacterized protein</fullName>
    </submittedName>
</protein>
<keyword evidence="2" id="KW-1185">Reference proteome</keyword>
<dbReference type="EMBL" id="JBHRSB010000003">
    <property type="protein sequence ID" value="MFC3000806.1"/>
    <property type="molecule type" value="Genomic_DNA"/>
</dbReference>
<sequence>MTVRDLRGPDRAARMVSMEMPSVVPAVKCLGDAMFTLATGRAAPANPSGAN</sequence>
<gene>
    <name evidence="1" type="ORF">ACFOD3_12945</name>
</gene>